<sequence>MSNHSATFIHYNMGQLILPMDYSDLIPENHVVRVIHEMVEQVSDDLFFSRYQGGGRSSYHPKMMTKVILYAYTQKIYSCRDIAKSLREHLPMMWLSGQQMPDFRTINRFRSERMKDMIEPLFSELIQLLLKQNYISMENYFLDGTKIEANANKYSFVWKKSTDSYEKKLQHNIQHMFQQIKEAIELDEQLLVDSEETIKKVTSEQLAQVVKQVEKRVKQAETEVEQEQDKEAKKEKKKMYQEKRKIYKKLKEDYLPRLQKYEAHQKIFGDRNSFSKTDIDATFMRMKEDHMKNGQLKAGYNVQVGTENQFIIGYSLHQNPTDTRCFTPHLEKLAQSNVPFPTRIVADAGYGSETNYLYAEDQEFKVLIPPPMMRKEESHSYKQDIRHANNWEYKEHNDYYVCPNNRKVTFKHYSQRTDSYGYTRDFKIYECEDCSGCPFKEKCTKAKGNRQVHYNPVYEELKAKAKQSLWSDEGAQIYAKRKTEVESVFGHIKGNRSFRRFSLRGLVKVTIEFGLVAIAHNFLKQAEKNRSFEEENRKNNKSHEENKFSLWLLVI</sequence>
<evidence type="ECO:0000256" key="1">
    <source>
        <dbReference type="SAM" id="Coils"/>
    </source>
</evidence>
<organism evidence="4 5">
    <name type="scientific">Bacillus fungorum</name>
    <dbReference type="NCBI Taxonomy" id="2039284"/>
    <lineage>
        <taxon>Bacteria</taxon>
        <taxon>Bacillati</taxon>
        <taxon>Bacillota</taxon>
        <taxon>Bacilli</taxon>
        <taxon>Bacillales</taxon>
        <taxon>Bacillaceae</taxon>
        <taxon>Bacillus</taxon>
    </lineage>
</organism>
<dbReference type="PANTHER" id="PTHR33408">
    <property type="entry name" value="TRANSPOSASE"/>
    <property type="match status" value="1"/>
</dbReference>
<keyword evidence="1" id="KW-0175">Coiled coil</keyword>
<gene>
    <name evidence="4" type="ORF">CO726_30670</name>
</gene>
<feature type="coiled-coil region" evidence="1">
    <location>
        <begin position="203"/>
        <end position="253"/>
    </location>
</feature>
<accession>A0A2G6Q4H3</accession>
<protein>
    <submittedName>
        <fullName evidence="4">IS5/IS1182 family transposase</fullName>
    </submittedName>
</protein>
<comment type="caution">
    <text evidence="4">The sequence shown here is derived from an EMBL/GenBank/DDBJ whole genome shotgun (WGS) entry which is preliminary data.</text>
</comment>
<evidence type="ECO:0000313" key="4">
    <source>
        <dbReference type="EMBL" id="PIE91716.1"/>
    </source>
</evidence>
<dbReference type="InterPro" id="IPR008490">
    <property type="entry name" value="Transposase_InsH_N"/>
</dbReference>
<dbReference type="AlphaFoldDB" id="A0A2G6Q4H3"/>
<name>A0A2G6Q4H3_9BACI</name>
<evidence type="ECO:0000313" key="5">
    <source>
        <dbReference type="Proteomes" id="UP000228484"/>
    </source>
</evidence>
<keyword evidence="5" id="KW-1185">Reference proteome</keyword>
<dbReference type="Proteomes" id="UP000228484">
    <property type="component" value="Unassembled WGS sequence"/>
</dbReference>
<dbReference type="PANTHER" id="PTHR33408:SF2">
    <property type="entry name" value="TRANSPOSASE DDE DOMAIN-CONTAINING PROTEIN"/>
    <property type="match status" value="1"/>
</dbReference>
<dbReference type="RefSeq" id="WP_099686813.1">
    <property type="nucleotide sequence ID" value="NZ_NWUW01000103.1"/>
</dbReference>
<dbReference type="InterPro" id="IPR047629">
    <property type="entry name" value="IS1182_transpos"/>
</dbReference>
<dbReference type="Pfam" id="PF13751">
    <property type="entry name" value="DDE_Tnp_1_6"/>
    <property type="match status" value="1"/>
</dbReference>
<evidence type="ECO:0000259" key="2">
    <source>
        <dbReference type="Pfam" id="PF05598"/>
    </source>
</evidence>
<dbReference type="Pfam" id="PF05598">
    <property type="entry name" value="DUF772"/>
    <property type="match status" value="1"/>
</dbReference>
<feature type="domain" description="Transposase DDE" evidence="3">
    <location>
        <begin position="401"/>
        <end position="524"/>
    </location>
</feature>
<dbReference type="EMBL" id="NWUW01000103">
    <property type="protein sequence ID" value="PIE91716.1"/>
    <property type="molecule type" value="Genomic_DNA"/>
</dbReference>
<evidence type="ECO:0000259" key="3">
    <source>
        <dbReference type="Pfam" id="PF13751"/>
    </source>
</evidence>
<dbReference type="NCBIfam" id="NF033551">
    <property type="entry name" value="transpos_IS1182"/>
    <property type="match status" value="1"/>
</dbReference>
<feature type="domain" description="Transposase InsH N-terminal" evidence="2">
    <location>
        <begin position="22"/>
        <end position="111"/>
    </location>
</feature>
<proteinExistence type="predicted"/>
<dbReference type="InterPro" id="IPR025668">
    <property type="entry name" value="Tnp_DDE_dom"/>
</dbReference>
<reference evidence="4 5" key="1">
    <citation type="submission" date="2017-09" db="EMBL/GenBank/DDBJ databases">
        <title>Biocontrol bacteria screening and application from spent mushroom substrate.</title>
        <authorList>
            <person name="Sun X."/>
        </authorList>
    </citation>
    <scope>NUCLEOTIDE SEQUENCE [LARGE SCALE GENOMIC DNA]</scope>
    <source>
        <strain evidence="4 5">100374</strain>
    </source>
</reference>